<protein>
    <recommendedName>
        <fullName evidence="4">DUF3108 domain-containing protein</fullName>
    </recommendedName>
</protein>
<comment type="caution">
    <text evidence="2">The sequence shown here is derived from an EMBL/GenBank/DDBJ whole genome shotgun (WGS) entry which is preliminary data.</text>
</comment>
<evidence type="ECO:0000313" key="3">
    <source>
        <dbReference type="Proteomes" id="UP001596050"/>
    </source>
</evidence>
<sequence length="230" mass="25218">MHRFAQSAIVLLALTTPLAHAATSQSLPAPGLAGHYYLQGEREVGSKMMLNKSGNFHWMLSYGAIDLAAQGTWHAKGKRVVLKPAPRQPGKFRLFDDSELNLRKTPASGTWVAIVGIPMEGPVADVEVRFESKAGKTATAVSKANGDAIVTMPEGEEWVRSGLRRAGTKDKWVWIDVPAERANARIAGFAVTNLREIQPPPFKSLTLIQHKGNLVIDDKSFGIRGRYERH</sequence>
<evidence type="ECO:0008006" key="4">
    <source>
        <dbReference type="Google" id="ProtNLM"/>
    </source>
</evidence>
<reference evidence="3" key="1">
    <citation type="journal article" date="2019" name="Int. J. Syst. Evol. Microbiol.">
        <title>The Global Catalogue of Microorganisms (GCM) 10K type strain sequencing project: providing services to taxonomists for standard genome sequencing and annotation.</title>
        <authorList>
            <consortium name="The Broad Institute Genomics Platform"/>
            <consortium name="The Broad Institute Genome Sequencing Center for Infectious Disease"/>
            <person name="Wu L."/>
            <person name="Ma J."/>
        </authorList>
    </citation>
    <scope>NUCLEOTIDE SEQUENCE [LARGE SCALE GENOMIC DNA]</scope>
    <source>
        <strain evidence="3">KACC 12649</strain>
    </source>
</reference>
<evidence type="ECO:0000256" key="1">
    <source>
        <dbReference type="SAM" id="SignalP"/>
    </source>
</evidence>
<dbReference type="EMBL" id="JBHSMU010000015">
    <property type="protein sequence ID" value="MFC5461970.1"/>
    <property type="molecule type" value="Genomic_DNA"/>
</dbReference>
<feature type="chain" id="PRO_5046399598" description="DUF3108 domain-containing protein" evidence="1">
    <location>
        <begin position="22"/>
        <end position="230"/>
    </location>
</feature>
<feature type="signal peptide" evidence="1">
    <location>
        <begin position="1"/>
        <end position="21"/>
    </location>
</feature>
<keyword evidence="3" id="KW-1185">Reference proteome</keyword>
<organism evidence="2 3">
    <name type="scientific">Massilia niabensis</name>
    <dbReference type="NCBI Taxonomy" id="544910"/>
    <lineage>
        <taxon>Bacteria</taxon>
        <taxon>Pseudomonadati</taxon>
        <taxon>Pseudomonadota</taxon>
        <taxon>Betaproteobacteria</taxon>
        <taxon>Burkholderiales</taxon>
        <taxon>Oxalobacteraceae</taxon>
        <taxon>Telluria group</taxon>
        <taxon>Massilia</taxon>
    </lineage>
</organism>
<dbReference type="RefSeq" id="WP_379785421.1">
    <property type="nucleotide sequence ID" value="NZ_JBHSMU010000015.1"/>
</dbReference>
<dbReference type="Proteomes" id="UP001596050">
    <property type="component" value="Unassembled WGS sequence"/>
</dbReference>
<accession>A0ABW0L8R5</accession>
<name>A0ABW0L8R5_9BURK</name>
<evidence type="ECO:0000313" key="2">
    <source>
        <dbReference type="EMBL" id="MFC5461970.1"/>
    </source>
</evidence>
<keyword evidence="1" id="KW-0732">Signal</keyword>
<proteinExistence type="predicted"/>
<gene>
    <name evidence="2" type="ORF">ACFPN5_19325</name>
</gene>